<evidence type="ECO:0000313" key="4">
    <source>
        <dbReference type="Proteomes" id="UP000887013"/>
    </source>
</evidence>
<protein>
    <submittedName>
        <fullName evidence="2">Uncharacterized protein</fullName>
    </submittedName>
</protein>
<gene>
    <name evidence="3" type="ORF">NPIL_485411</name>
    <name evidence="2" type="ORF">NPIL_587561</name>
</gene>
<dbReference type="AlphaFoldDB" id="A0A8X6MGV0"/>
<evidence type="ECO:0000313" key="3">
    <source>
        <dbReference type="EMBL" id="GFU49938.1"/>
    </source>
</evidence>
<keyword evidence="4" id="KW-1185">Reference proteome</keyword>
<evidence type="ECO:0000256" key="1">
    <source>
        <dbReference type="SAM" id="MobiDB-lite"/>
    </source>
</evidence>
<organism evidence="2 4">
    <name type="scientific">Nephila pilipes</name>
    <name type="common">Giant wood spider</name>
    <name type="synonym">Nephila maculata</name>
    <dbReference type="NCBI Taxonomy" id="299642"/>
    <lineage>
        <taxon>Eukaryota</taxon>
        <taxon>Metazoa</taxon>
        <taxon>Ecdysozoa</taxon>
        <taxon>Arthropoda</taxon>
        <taxon>Chelicerata</taxon>
        <taxon>Arachnida</taxon>
        <taxon>Araneae</taxon>
        <taxon>Araneomorphae</taxon>
        <taxon>Entelegynae</taxon>
        <taxon>Araneoidea</taxon>
        <taxon>Nephilidae</taxon>
        <taxon>Nephila</taxon>
    </lineage>
</organism>
<reference evidence="2" key="1">
    <citation type="submission" date="2020-08" db="EMBL/GenBank/DDBJ databases">
        <title>Multicomponent nature underlies the extraordinary mechanical properties of spider dragline silk.</title>
        <authorList>
            <person name="Kono N."/>
            <person name="Nakamura H."/>
            <person name="Mori M."/>
            <person name="Yoshida Y."/>
            <person name="Ohtoshi R."/>
            <person name="Malay A.D."/>
            <person name="Moran D.A.P."/>
            <person name="Tomita M."/>
            <person name="Numata K."/>
            <person name="Arakawa K."/>
        </authorList>
    </citation>
    <scope>NUCLEOTIDE SEQUENCE</scope>
</reference>
<evidence type="ECO:0000313" key="2">
    <source>
        <dbReference type="EMBL" id="GFS51992.1"/>
    </source>
</evidence>
<feature type="non-terminal residue" evidence="2">
    <location>
        <position position="86"/>
    </location>
</feature>
<feature type="compositionally biased region" description="Basic and acidic residues" evidence="1">
    <location>
        <begin position="76"/>
        <end position="86"/>
    </location>
</feature>
<comment type="caution">
    <text evidence="2">The sequence shown here is derived from an EMBL/GenBank/DDBJ whole genome shotgun (WGS) entry which is preliminary data.</text>
</comment>
<feature type="region of interest" description="Disordered" evidence="1">
    <location>
        <begin position="65"/>
        <end position="86"/>
    </location>
</feature>
<dbReference type="Proteomes" id="UP000887013">
    <property type="component" value="Unassembled WGS sequence"/>
</dbReference>
<sequence>MERAACLLTAVIHPSQNMTKVSHFLRDRKNFPLTSSCHNPLEFVTARSKQHFRFFLPLSKNHHMGRAIPAEDGEQEPGRENTVRPE</sequence>
<dbReference type="EMBL" id="BMAW01045811">
    <property type="protein sequence ID" value="GFS51992.1"/>
    <property type="molecule type" value="Genomic_DNA"/>
</dbReference>
<accession>A0A8X6MGV0</accession>
<name>A0A8X6MGV0_NEPPI</name>
<proteinExistence type="predicted"/>
<dbReference type="EMBL" id="BMAW01087088">
    <property type="protein sequence ID" value="GFU49938.1"/>
    <property type="molecule type" value="Genomic_DNA"/>
</dbReference>